<proteinExistence type="predicted"/>
<feature type="compositionally biased region" description="Polar residues" evidence="1">
    <location>
        <begin position="72"/>
        <end position="91"/>
    </location>
</feature>
<dbReference type="OrthoDB" id="3800185at2759"/>
<feature type="compositionally biased region" description="Polar residues" evidence="1">
    <location>
        <begin position="115"/>
        <end position="134"/>
    </location>
</feature>
<dbReference type="EMBL" id="GL535631">
    <property type="protein sequence ID" value="EFQ89589.1"/>
    <property type="molecule type" value="Genomic_DNA"/>
</dbReference>
<feature type="compositionally biased region" description="Polar residues" evidence="1">
    <location>
        <begin position="250"/>
        <end position="259"/>
    </location>
</feature>
<dbReference type="HOGENOM" id="CLU_049484_0_0_1"/>
<gene>
    <name evidence="2" type="ORF">PTT_14060</name>
</gene>
<protein>
    <submittedName>
        <fullName evidence="2">Uncharacterized protein</fullName>
    </submittedName>
</protein>
<dbReference type="AlphaFoldDB" id="E3RXE8"/>
<feature type="compositionally biased region" description="Pro residues" evidence="1">
    <location>
        <begin position="352"/>
        <end position="362"/>
    </location>
</feature>
<dbReference type="KEGG" id="pte:PTT_14060"/>
<evidence type="ECO:0000313" key="3">
    <source>
        <dbReference type="Proteomes" id="UP000001067"/>
    </source>
</evidence>
<keyword evidence="3" id="KW-1185">Reference proteome</keyword>
<evidence type="ECO:0000313" key="2">
    <source>
        <dbReference type="EMBL" id="EFQ89589.1"/>
    </source>
</evidence>
<feature type="region of interest" description="Disordered" evidence="1">
    <location>
        <begin position="109"/>
        <end position="365"/>
    </location>
</feature>
<feature type="compositionally biased region" description="Polar residues" evidence="1">
    <location>
        <begin position="322"/>
        <end position="346"/>
    </location>
</feature>
<feature type="compositionally biased region" description="Acidic residues" evidence="1">
    <location>
        <begin position="294"/>
        <end position="306"/>
    </location>
</feature>
<dbReference type="Proteomes" id="UP000001067">
    <property type="component" value="Unassembled WGS sequence"/>
</dbReference>
<reference evidence="2 3" key="1">
    <citation type="journal article" date="2010" name="Genome Biol.">
        <title>A first genome assembly of the barley fungal pathogen Pyrenophora teres f. teres.</title>
        <authorList>
            <person name="Ellwood S.R."/>
            <person name="Liu Z."/>
            <person name="Syme R.A."/>
            <person name="Lai Z."/>
            <person name="Hane J.K."/>
            <person name="Keiper F."/>
            <person name="Moffat C.S."/>
            <person name="Oliver R.P."/>
            <person name="Friesen T.L."/>
        </authorList>
    </citation>
    <scope>NUCLEOTIDE SEQUENCE [LARGE SCALE GENOMIC DNA]</scope>
    <source>
        <strain evidence="2 3">0-1</strain>
    </source>
</reference>
<evidence type="ECO:0000256" key="1">
    <source>
        <dbReference type="SAM" id="MobiDB-lite"/>
    </source>
</evidence>
<sequence length="448" mass="48602">MSEEQARQQARNAPSAANAPEQRHRIAPQVPNMLPMNISGSFGGSTGGSQSFPTNIALPPAAPRSIHRPNHPTFTGSGYFSSNPYPNLSSDPTDRLPFGITSSHMNAAVGGGSNHMGSLTNTPRSGLQYSSPYRASNAPPQTPLRIPQPSVAPGFPPSNPFVSSNSSKESENNQNNRPEKENADEPAYVPYTPVPGASRVPSNNVGRKAPLMKDSPMEGLSPNGSRKLAMVEQTRSTREPTAPEAPAQPDATTPTSNPNVCRHRSLKRSPPTENSSRSKIARRSSTSKDHIDDNDLDADGSTDEEYMPTASSKQVAPASHTAIISSVQANPESSTTMESTNQPTTISSTPAKPAPRPSPPRPRFTYELPAKLEGTKTALGPNWDEYIRLMEDLILEEITAHQFDVQARNIFMASDPIRKYINNVIAKMMILPKLEEERLRLDKDKVQE</sequence>
<name>E3RXE8_PYRTT</name>
<feature type="region of interest" description="Disordered" evidence="1">
    <location>
        <begin position="1"/>
        <end position="91"/>
    </location>
</feature>
<feature type="compositionally biased region" description="Low complexity" evidence="1">
    <location>
        <begin position="160"/>
        <end position="176"/>
    </location>
</feature>
<accession>E3RXE8</accession>
<organism evidence="3">
    <name type="scientific">Pyrenophora teres f. teres (strain 0-1)</name>
    <name type="common">Barley net blotch fungus</name>
    <name type="synonym">Drechslera teres f. teres</name>
    <dbReference type="NCBI Taxonomy" id="861557"/>
    <lineage>
        <taxon>Eukaryota</taxon>
        <taxon>Fungi</taxon>
        <taxon>Dikarya</taxon>
        <taxon>Ascomycota</taxon>
        <taxon>Pezizomycotina</taxon>
        <taxon>Dothideomycetes</taxon>
        <taxon>Pleosporomycetidae</taxon>
        <taxon>Pleosporales</taxon>
        <taxon>Pleosporineae</taxon>
        <taxon>Pleosporaceae</taxon>
        <taxon>Pyrenophora</taxon>
    </lineage>
</organism>